<dbReference type="Gene3D" id="3.40.50.300">
    <property type="entry name" value="P-loop containing nucleotide triphosphate hydrolases"/>
    <property type="match status" value="1"/>
</dbReference>
<dbReference type="SUPFAM" id="SSF52540">
    <property type="entry name" value="P-loop containing nucleoside triphosphate hydrolases"/>
    <property type="match status" value="1"/>
</dbReference>
<name>A0A1Y5SNM4_9RHOB</name>
<gene>
    <name evidence="2" type="ORF">PSA7680_02279</name>
</gene>
<dbReference type="GO" id="GO:0008146">
    <property type="term" value="F:sulfotransferase activity"/>
    <property type="evidence" value="ECO:0007669"/>
    <property type="project" value="InterPro"/>
</dbReference>
<proteinExistence type="predicted"/>
<evidence type="ECO:0000313" key="2">
    <source>
        <dbReference type="EMBL" id="SLN44860.1"/>
    </source>
</evidence>
<keyword evidence="1 2" id="KW-0808">Transferase</keyword>
<evidence type="ECO:0000256" key="1">
    <source>
        <dbReference type="ARBA" id="ARBA00022679"/>
    </source>
</evidence>
<reference evidence="2 3" key="1">
    <citation type="submission" date="2017-03" db="EMBL/GenBank/DDBJ databases">
        <authorList>
            <person name="Afonso C.L."/>
            <person name="Miller P.J."/>
            <person name="Scott M.A."/>
            <person name="Spackman E."/>
            <person name="Goraichik I."/>
            <person name="Dimitrov K.M."/>
            <person name="Suarez D.L."/>
            <person name="Swayne D.E."/>
        </authorList>
    </citation>
    <scope>NUCLEOTIDE SEQUENCE [LARGE SCALE GENOMIC DNA]</scope>
    <source>
        <strain evidence="2 3">CECT 7680</strain>
    </source>
</reference>
<accession>A0A1Y5SNM4</accession>
<dbReference type="PANTHER" id="PTHR10605">
    <property type="entry name" value="HEPARAN SULFATE SULFOTRANSFERASE"/>
    <property type="match status" value="1"/>
</dbReference>
<dbReference type="Proteomes" id="UP000193409">
    <property type="component" value="Unassembled WGS sequence"/>
</dbReference>
<sequence>MAPETLMFGIGATKAGTSWLYRYLDSHPDCAMPAMKELHYFDTADPRKQAWQVKQFTRKAADLKARRAFAPAAKQASLDGRIAVLEGAISLLSAPRDGHAAYLSYLSGVAGSARVVGDVTPAYGLLPEEELRVMAGLAPRTRFIYILRDPLDRLWSNIRMVAGRKAKADSEVAQTARRLLEKALTGEDRQVIMRSDYAGTLDRLERAVPRESRLVLFFEQLFSHETVARICRFLGIGDHPADLGRKVHAGRRLEMDEDQAHRALSALRGQYEAVASRFGELPPRWRENYARI</sequence>
<dbReference type="RefSeq" id="WP_085868833.1">
    <property type="nucleotide sequence ID" value="NZ_FWFQ01000015.1"/>
</dbReference>
<dbReference type="PANTHER" id="PTHR10605:SF56">
    <property type="entry name" value="BIFUNCTIONAL HEPARAN SULFATE N-DEACETYLASE_N-SULFOTRANSFERASE"/>
    <property type="match status" value="1"/>
</dbReference>
<evidence type="ECO:0000313" key="3">
    <source>
        <dbReference type="Proteomes" id="UP000193409"/>
    </source>
</evidence>
<dbReference type="AlphaFoldDB" id="A0A1Y5SNM4"/>
<dbReference type="InterPro" id="IPR037359">
    <property type="entry name" value="NST/OST"/>
</dbReference>
<dbReference type="EMBL" id="FWFQ01000015">
    <property type="protein sequence ID" value="SLN44860.1"/>
    <property type="molecule type" value="Genomic_DNA"/>
</dbReference>
<dbReference type="Pfam" id="PF13469">
    <property type="entry name" value="Sulfotransfer_3"/>
    <property type="match status" value="1"/>
</dbReference>
<keyword evidence="3" id="KW-1185">Reference proteome</keyword>
<dbReference type="InterPro" id="IPR027417">
    <property type="entry name" value="P-loop_NTPase"/>
</dbReference>
<dbReference type="OrthoDB" id="981508at2"/>
<protein>
    <submittedName>
        <fullName evidence="2">Sulfotransferase domain protein</fullName>
    </submittedName>
</protein>
<organism evidence="2 3">
    <name type="scientific">Pseudoruegeria aquimaris</name>
    <dbReference type="NCBI Taxonomy" id="393663"/>
    <lineage>
        <taxon>Bacteria</taxon>
        <taxon>Pseudomonadati</taxon>
        <taxon>Pseudomonadota</taxon>
        <taxon>Alphaproteobacteria</taxon>
        <taxon>Rhodobacterales</taxon>
        <taxon>Roseobacteraceae</taxon>
        <taxon>Pseudoruegeria</taxon>
    </lineage>
</organism>